<dbReference type="InterPro" id="IPR003141">
    <property type="entry name" value="Pol/His_phosphatase_N"/>
</dbReference>
<dbReference type="AlphaFoldDB" id="A0A4P2PXZ5"/>
<dbReference type="PANTHER" id="PTHR42924">
    <property type="entry name" value="EXONUCLEASE"/>
    <property type="match status" value="1"/>
</dbReference>
<evidence type="ECO:0000313" key="3">
    <source>
        <dbReference type="EMBL" id="AUX21531.1"/>
    </source>
</evidence>
<dbReference type="GO" id="GO:0035312">
    <property type="term" value="F:5'-3' DNA exonuclease activity"/>
    <property type="evidence" value="ECO:0007669"/>
    <property type="project" value="TreeGrafter"/>
</dbReference>
<feature type="compositionally biased region" description="Low complexity" evidence="1">
    <location>
        <begin position="7"/>
        <end position="20"/>
    </location>
</feature>
<accession>A0A4P2PXZ5</accession>
<sequence length="385" mass="41016">MSRGSDPTPRAAARSVSPAAARRRVPRAAVTAVAAAALAMLGRADRGPAVAPAGALDVSREPLPARPPRFVERLDVRVFQRGNLHAHSARSDGDSPAQLVFAWYRDHGYQFLALTDHNSFLDATRSPAMRVQGFLVLPGEEVTMGAAGQPVHVNALCTKRRIGGGTFRNVRDALAWATSAILAQGGVALVNHPNFYWAIGPEDIAAAEGAQLLEIFSGHPHVRSDGDATHPSAEEKWELALSSGQRIAAVAVDDMHALTGANRHVPQAFPGTGWVEVFAEEASQAAICAALSAGRLYASSGPRLTRIAVEADTFTLWVDPPDVMVEFLDRGGVLLASELPTAEAEASGVGHRAAYRLRGAEHYVRARLTAPDGSRAWTQAYWVAR</sequence>
<evidence type="ECO:0000256" key="1">
    <source>
        <dbReference type="SAM" id="MobiDB-lite"/>
    </source>
</evidence>
<organism evidence="3 4">
    <name type="scientific">Sorangium cellulosum</name>
    <name type="common">Polyangium cellulosum</name>
    <dbReference type="NCBI Taxonomy" id="56"/>
    <lineage>
        <taxon>Bacteria</taxon>
        <taxon>Pseudomonadati</taxon>
        <taxon>Myxococcota</taxon>
        <taxon>Polyangia</taxon>
        <taxon>Polyangiales</taxon>
        <taxon>Polyangiaceae</taxon>
        <taxon>Sorangium</taxon>
    </lineage>
</organism>
<dbReference type="RefSeq" id="WP_242516069.1">
    <property type="nucleotide sequence ID" value="NZ_CP012670.1"/>
</dbReference>
<evidence type="ECO:0000313" key="4">
    <source>
        <dbReference type="Proteomes" id="UP000295781"/>
    </source>
</evidence>
<evidence type="ECO:0000259" key="2">
    <source>
        <dbReference type="SMART" id="SM00481"/>
    </source>
</evidence>
<dbReference type="Proteomes" id="UP000295781">
    <property type="component" value="Chromosome"/>
</dbReference>
<feature type="domain" description="Polymerase/histidinol phosphatase N-terminal" evidence="2">
    <location>
        <begin position="82"/>
        <end position="146"/>
    </location>
</feature>
<dbReference type="InterPro" id="IPR016195">
    <property type="entry name" value="Pol/histidinol_Pase-like"/>
</dbReference>
<dbReference type="EMBL" id="CP012670">
    <property type="protein sequence ID" value="AUX21531.1"/>
    <property type="molecule type" value="Genomic_DNA"/>
</dbReference>
<reference evidence="3 4" key="1">
    <citation type="submission" date="2015-09" db="EMBL/GenBank/DDBJ databases">
        <title>Sorangium comparison.</title>
        <authorList>
            <person name="Zaburannyi N."/>
            <person name="Bunk B."/>
            <person name="Overmann J."/>
            <person name="Mueller R."/>
        </authorList>
    </citation>
    <scope>NUCLEOTIDE SEQUENCE [LARGE SCALE GENOMIC DNA]</scope>
    <source>
        <strain evidence="3 4">So ceGT47</strain>
    </source>
</reference>
<dbReference type="SMART" id="SM00481">
    <property type="entry name" value="POLIIIAc"/>
    <property type="match status" value="1"/>
</dbReference>
<dbReference type="Gene3D" id="3.20.20.140">
    <property type="entry name" value="Metal-dependent hydrolases"/>
    <property type="match status" value="1"/>
</dbReference>
<feature type="region of interest" description="Disordered" evidence="1">
    <location>
        <begin position="1"/>
        <end position="21"/>
    </location>
</feature>
<dbReference type="NCBIfam" id="NF038032">
    <property type="entry name" value="CehA_McbA_metalo"/>
    <property type="match status" value="1"/>
</dbReference>
<dbReference type="InterPro" id="IPR052018">
    <property type="entry name" value="PHP_domain"/>
</dbReference>
<proteinExistence type="predicted"/>
<dbReference type="SUPFAM" id="SSF89550">
    <property type="entry name" value="PHP domain-like"/>
    <property type="match status" value="1"/>
</dbReference>
<dbReference type="GO" id="GO:0004534">
    <property type="term" value="F:5'-3' RNA exonuclease activity"/>
    <property type="evidence" value="ECO:0007669"/>
    <property type="project" value="TreeGrafter"/>
</dbReference>
<gene>
    <name evidence="3" type="ORF">SOCEGT47_020170</name>
</gene>
<dbReference type="PANTHER" id="PTHR42924:SF11">
    <property type="entry name" value="POLYMERASE_HISTIDINOL PHOSPHATASE N-TERMINAL DOMAIN-CONTAINING PROTEIN"/>
    <property type="match status" value="1"/>
</dbReference>
<protein>
    <recommendedName>
        <fullName evidence="2">Polymerase/histidinol phosphatase N-terminal domain-containing protein</fullName>
    </recommendedName>
</protein>
<name>A0A4P2PXZ5_SORCE</name>